<accession>A0ACB6YZ90</accession>
<proteinExistence type="predicted"/>
<name>A0ACB6YZ90_THEGA</name>
<evidence type="ECO:0000313" key="2">
    <source>
        <dbReference type="Proteomes" id="UP000886501"/>
    </source>
</evidence>
<dbReference type="Proteomes" id="UP000886501">
    <property type="component" value="Unassembled WGS sequence"/>
</dbReference>
<keyword evidence="2" id="KW-1185">Reference proteome</keyword>
<protein>
    <submittedName>
        <fullName evidence="1">Uncharacterized protein</fullName>
    </submittedName>
</protein>
<sequence length="163" mass="18427">MHLLINPTGQLGKFRAVDWAVELLNLFTKDTHSGSYSNKTIENILKESPLVEMYRQLGKMIEGNFCMTKKTTKHQGPDMKRTFEEILLLMKTNGTHVMEQGHESRFTVNRNLEIGLESIQQTAKGMRVGAGASENNENTQPRGLETGEDNADLDEEDLMLDNE</sequence>
<gene>
    <name evidence="1" type="ORF">BDM02DRAFT_3105232</name>
</gene>
<reference evidence="1" key="1">
    <citation type="submission" date="2019-10" db="EMBL/GenBank/DDBJ databases">
        <authorList>
            <consortium name="DOE Joint Genome Institute"/>
            <person name="Kuo A."/>
            <person name="Miyauchi S."/>
            <person name="Kiss E."/>
            <person name="Drula E."/>
            <person name="Kohler A."/>
            <person name="Sanchez-Garcia M."/>
            <person name="Andreopoulos B."/>
            <person name="Barry K.W."/>
            <person name="Bonito G."/>
            <person name="Buee M."/>
            <person name="Carver A."/>
            <person name="Chen C."/>
            <person name="Cichocki N."/>
            <person name="Clum A."/>
            <person name="Culley D."/>
            <person name="Crous P.W."/>
            <person name="Fauchery L."/>
            <person name="Girlanda M."/>
            <person name="Hayes R."/>
            <person name="Keri Z."/>
            <person name="Labutti K."/>
            <person name="Lipzen A."/>
            <person name="Lombard V."/>
            <person name="Magnuson J."/>
            <person name="Maillard F."/>
            <person name="Morin E."/>
            <person name="Murat C."/>
            <person name="Nolan M."/>
            <person name="Ohm R."/>
            <person name="Pangilinan J."/>
            <person name="Pereira M."/>
            <person name="Perotto S."/>
            <person name="Peter M."/>
            <person name="Riley R."/>
            <person name="Sitrit Y."/>
            <person name="Stielow B."/>
            <person name="Szollosi G."/>
            <person name="Zifcakova L."/>
            <person name="Stursova M."/>
            <person name="Spatafora J.W."/>
            <person name="Tedersoo L."/>
            <person name="Vaario L.-M."/>
            <person name="Yamada A."/>
            <person name="Yan M."/>
            <person name="Wang P."/>
            <person name="Xu J."/>
            <person name="Bruns T."/>
            <person name="Baldrian P."/>
            <person name="Vilgalys R."/>
            <person name="Henrissat B."/>
            <person name="Grigoriev I.V."/>
            <person name="Hibbett D."/>
            <person name="Nagy L.G."/>
            <person name="Martin F.M."/>
        </authorList>
    </citation>
    <scope>NUCLEOTIDE SEQUENCE</scope>
    <source>
        <strain evidence="1">P2</strain>
    </source>
</reference>
<reference evidence="1" key="2">
    <citation type="journal article" date="2020" name="Nat. Commun.">
        <title>Large-scale genome sequencing of mycorrhizal fungi provides insights into the early evolution of symbiotic traits.</title>
        <authorList>
            <person name="Miyauchi S."/>
            <person name="Kiss E."/>
            <person name="Kuo A."/>
            <person name="Drula E."/>
            <person name="Kohler A."/>
            <person name="Sanchez-Garcia M."/>
            <person name="Morin E."/>
            <person name="Andreopoulos B."/>
            <person name="Barry K.W."/>
            <person name="Bonito G."/>
            <person name="Buee M."/>
            <person name="Carver A."/>
            <person name="Chen C."/>
            <person name="Cichocki N."/>
            <person name="Clum A."/>
            <person name="Culley D."/>
            <person name="Crous P.W."/>
            <person name="Fauchery L."/>
            <person name="Girlanda M."/>
            <person name="Hayes R.D."/>
            <person name="Keri Z."/>
            <person name="LaButti K."/>
            <person name="Lipzen A."/>
            <person name="Lombard V."/>
            <person name="Magnuson J."/>
            <person name="Maillard F."/>
            <person name="Murat C."/>
            <person name="Nolan M."/>
            <person name="Ohm R.A."/>
            <person name="Pangilinan J."/>
            <person name="Pereira M.F."/>
            <person name="Perotto S."/>
            <person name="Peter M."/>
            <person name="Pfister S."/>
            <person name="Riley R."/>
            <person name="Sitrit Y."/>
            <person name="Stielow J.B."/>
            <person name="Szollosi G."/>
            <person name="Zifcakova L."/>
            <person name="Stursova M."/>
            <person name="Spatafora J.W."/>
            <person name="Tedersoo L."/>
            <person name="Vaario L.M."/>
            <person name="Yamada A."/>
            <person name="Yan M."/>
            <person name="Wang P."/>
            <person name="Xu J."/>
            <person name="Bruns T."/>
            <person name="Baldrian P."/>
            <person name="Vilgalys R."/>
            <person name="Dunand C."/>
            <person name="Henrissat B."/>
            <person name="Grigoriev I.V."/>
            <person name="Hibbett D."/>
            <person name="Nagy L.G."/>
            <person name="Martin F.M."/>
        </authorList>
    </citation>
    <scope>NUCLEOTIDE SEQUENCE</scope>
    <source>
        <strain evidence="1">P2</strain>
    </source>
</reference>
<evidence type="ECO:0000313" key="1">
    <source>
        <dbReference type="EMBL" id="KAF9642785.1"/>
    </source>
</evidence>
<comment type="caution">
    <text evidence="1">The sequence shown here is derived from an EMBL/GenBank/DDBJ whole genome shotgun (WGS) entry which is preliminary data.</text>
</comment>
<dbReference type="EMBL" id="MU118358">
    <property type="protein sequence ID" value="KAF9642785.1"/>
    <property type="molecule type" value="Genomic_DNA"/>
</dbReference>
<organism evidence="1 2">
    <name type="scientific">Thelephora ganbajun</name>
    <name type="common">Ganba fungus</name>
    <dbReference type="NCBI Taxonomy" id="370292"/>
    <lineage>
        <taxon>Eukaryota</taxon>
        <taxon>Fungi</taxon>
        <taxon>Dikarya</taxon>
        <taxon>Basidiomycota</taxon>
        <taxon>Agaricomycotina</taxon>
        <taxon>Agaricomycetes</taxon>
        <taxon>Thelephorales</taxon>
        <taxon>Thelephoraceae</taxon>
        <taxon>Thelephora</taxon>
    </lineage>
</organism>